<dbReference type="Proteomes" id="UP000696280">
    <property type="component" value="Unassembled WGS sequence"/>
</dbReference>
<evidence type="ECO:0000313" key="9">
    <source>
        <dbReference type="Proteomes" id="UP000696280"/>
    </source>
</evidence>
<sequence>MPPAVLAFINAELGPDKNYIWITISWNLVAAVVVTVSGRLADIFGRRWFLITGAALGCIGSLVGATAKNIPSMIISGVIFGLGGGFQEMCFSCVQELVPNRYRFTVLGITEIANTPAMFSALISYAFIAYLELGWRTCYYWCFAFEFASLVFLFLFYKPPSFETKHQEDHKTKLELLKELDFVGLITFTAGCTLLLVGINRGGTTAPWNSVSVLAPIVVSGPLFIFLGFWEVYAPLRHPILPTRLFKKWRDFTALLVVAFVCGMLYYSNLALWPRISALLFVSTNDIIIRGLYANITSFSTFLSSIYCMAVMPWVGHERWQLMFLVTTQTAFTGALASLTIIDKGRAIAFVLLAGMTASSCSPLIAGTVSLGLDDQKDMSVRFLARGYSHANFISGVALGIVSTSRLIGGAVAGAIYTSIYTNHYASSIPEKLEFYTSSAGFTGSFESLLRASANNTVAAYQTVSGVTPAVIHAAQLAVK</sequence>
<keyword evidence="9" id="KW-1185">Reference proteome</keyword>
<keyword evidence="5 6" id="KW-0472">Membrane</keyword>
<dbReference type="PANTHER" id="PTHR23501:SF109">
    <property type="entry name" value="MAJOR FACILITATOR SUPERFAMILY (MFS) PROFILE DOMAIN-CONTAINING PROTEIN-RELATED"/>
    <property type="match status" value="1"/>
</dbReference>
<evidence type="ECO:0000256" key="3">
    <source>
        <dbReference type="ARBA" id="ARBA00022692"/>
    </source>
</evidence>
<accession>A0A9N9LAR7</accession>
<dbReference type="SUPFAM" id="SSF103473">
    <property type="entry name" value="MFS general substrate transporter"/>
    <property type="match status" value="1"/>
</dbReference>
<keyword evidence="4 6" id="KW-1133">Transmembrane helix</keyword>
<feature type="transmembrane region" description="Helical" evidence="6">
    <location>
        <begin position="254"/>
        <end position="272"/>
    </location>
</feature>
<feature type="domain" description="Major facilitator superfamily (MFS) profile" evidence="7">
    <location>
        <begin position="1"/>
        <end position="456"/>
    </location>
</feature>
<evidence type="ECO:0000256" key="4">
    <source>
        <dbReference type="ARBA" id="ARBA00022989"/>
    </source>
</evidence>
<reference evidence="8" key="1">
    <citation type="submission" date="2021-07" db="EMBL/GenBank/DDBJ databases">
        <authorList>
            <person name="Durling M."/>
        </authorList>
    </citation>
    <scope>NUCLEOTIDE SEQUENCE</scope>
</reference>
<feature type="transmembrane region" description="Helical" evidence="6">
    <location>
        <begin position="180"/>
        <end position="199"/>
    </location>
</feature>
<evidence type="ECO:0000259" key="7">
    <source>
        <dbReference type="PROSITE" id="PS50850"/>
    </source>
</evidence>
<feature type="transmembrane region" description="Helical" evidence="6">
    <location>
        <begin position="292"/>
        <end position="315"/>
    </location>
</feature>
<keyword evidence="3 6" id="KW-0812">Transmembrane</keyword>
<evidence type="ECO:0000256" key="5">
    <source>
        <dbReference type="ARBA" id="ARBA00023136"/>
    </source>
</evidence>
<organism evidence="8 9">
    <name type="scientific">Hymenoscyphus fraxineus</name>
    <dbReference type="NCBI Taxonomy" id="746836"/>
    <lineage>
        <taxon>Eukaryota</taxon>
        <taxon>Fungi</taxon>
        <taxon>Dikarya</taxon>
        <taxon>Ascomycota</taxon>
        <taxon>Pezizomycotina</taxon>
        <taxon>Leotiomycetes</taxon>
        <taxon>Helotiales</taxon>
        <taxon>Helotiaceae</taxon>
        <taxon>Hymenoscyphus</taxon>
    </lineage>
</organism>
<comment type="caution">
    <text evidence="8">The sequence shown here is derived from an EMBL/GenBank/DDBJ whole genome shotgun (WGS) entry which is preliminary data.</text>
</comment>
<gene>
    <name evidence="8" type="ORF">HYFRA_00013525</name>
</gene>
<keyword evidence="2" id="KW-0813">Transport</keyword>
<feature type="transmembrane region" description="Helical" evidence="6">
    <location>
        <begin position="106"/>
        <end position="131"/>
    </location>
</feature>
<dbReference type="GO" id="GO:0022857">
    <property type="term" value="F:transmembrane transporter activity"/>
    <property type="evidence" value="ECO:0007669"/>
    <property type="project" value="InterPro"/>
</dbReference>
<dbReference type="PANTHER" id="PTHR23501">
    <property type="entry name" value="MAJOR FACILITATOR SUPERFAMILY"/>
    <property type="match status" value="1"/>
</dbReference>
<dbReference type="InterPro" id="IPR010573">
    <property type="entry name" value="MFS_Str1/Tri12-like"/>
</dbReference>
<dbReference type="Pfam" id="PF06609">
    <property type="entry name" value="TRI12"/>
    <property type="match status" value="1"/>
</dbReference>
<feature type="transmembrane region" description="Helical" evidence="6">
    <location>
        <begin position="322"/>
        <end position="342"/>
    </location>
</feature>
<dbReference type="PROSITE" id="PS50850">
    <property type="entry name" value="MFS"/>
    <property type="match status" value="1"/>
</dbReference>
<name>A0A9N9LAR7_9HELO</name>
<dbReference type="InterPro" id="IPR005829">
    <property type="entry name" value="Sugar_transporter_CS"/>
</dbReference>
<comment type="subcellular location">
    <subcellularLocation>
        <location evidence="1">Membrane</location>
        <topology evidence="1">Multi-pass membrane protein</topology>
    </subcellularLocation>
</comment>
<dbReference type="AlphaFoldDB" id="A0A9N9LAR7"/>
<feature type="transmembrane region" description="Helical" evidence="6">
    <location>
        <begin position="393"/>
        <end position="417"/>
    </location>
</feature>
<evidence type="ECO:0000313" key="8">
    <source>
        <dbReference type="EMBL" id="CAG8960647.1"/>
    </source>
</evidence>
<dbReference type="OrthoDB" id="4139357at2759"/>
<feature type="transmembrane region" description="Helical" evidence="6">
    <location>
        <begin position="48"/>
        <end position="67"/>
    </location>
</feature>
<dbReference type="InterPro" id="IPR020846">
    <property type="entry name" value="MFS_dom"/>
</dbReference>
<feature type="transmembrane region" description="Helical" evidence="6">
    <location>
        <begin position="137"/>
        <end position="157"/>
    </location>
</feature>
<dbReference type="PROSITE" id="PS00216">
    <property type="entry name" value="SUGAR_TRANSPORT_1"/>
    <property type="match status" value="1"/>
</dbReference>
<proteinExistence type="predicted"/>
<evidence type="ECO:0000256" key="2">
    <source>
        <dbReference type="ARBA" id="ARBA00022448"/>
    </source>
</evidence>
<feature type="transmembrane region" description="Helical" evidence="6">
    <location>
        <begin position="211"/>
        <end position="233"/>
    </location>
</feature>
<feature type="transmembrane region" description="Helical" evidence="6">
    <location>
        <begin position="20"/>
        <end position="41"/>
    </location>
</feature>
<dbReference type="Gene3D" id="1.20.1250.20">
    <property type="entry name" value="MFS general substrate transporter like domains"/>
    <property type="match status" value="1"/>
</dbReference>
<feature type="transmembrane region" description="Helical" evidence="6">
    <location>
        <begin position="348"/>
        <end position="373"/>
    </location>
</feature>
<protein>
    <recommendedName>
        <fullName evidence="7">Major facilitator superfamily (MFS) profile domain-containing protein</fullName>
    </recommendedName>
</protein>
<evidence type="ECO:0000256" key="1">
    <source>
        <dbReference type="ARBA" id="ARBA00004141"/>
    </source>
</evidence>
<dbReference type="InterPro" id="IPR036259">
    <property type="entry name" value="MFS_trans_sf"/>
</dbReference>
<dbReference type="GO" id="GO:0005886">
    <property type="term" value="C:plasma membrane"/>
    <property type="evidence" value="ECO:0007669"/>
    <property type="project" value="TreeGrafter"/>
</dbReference>
<evidence type="ECO:0000256" key="6">
    <source>
        <dbReference type="SAM" id="Phobius"/>
    </source>
</evidence>
<dbReference type="EMBL" id="CAJVRL010000101">
    <property type="protein sequence ID" value="CAG8960647.1"/>
    <property type="molecule type" value="Genomic_DNA"/>
</dbReference>